<comment type="caution">
    <text evidence="1">The sequence shown here is derived from an EMBL/GenBank/DDBJ whole genome shotgun (WGS) entry which is preliminary data.</text>
</comment>
<organism evidence="1 2">
    <name type="scientific">Holotrichia oblita</name>
    <name type="common">Chafer beetle</name>
    <dbReference type="NCBI Taxonomy" id="644536"/>
    <lineage>
        <taxon>Eukaryota</taxon>
        <taxon>Metazoa</taxon>
        <taxon>Ecdysozoa</taxon>
        <taxon>Arthropoda</taxon>
        <taxon>Hexapoda</taxon>
        <taxon>Insecta</taxon>
        <taxon>Pterygota</taxon>
        <taxon>Neoptera</taxon>
        <taxon>Endopterygota</taxon>
        <taxon>Coleoptera</taxon>
        <taxon>Polyphaga</taxon>
        <taxon>Scarabaeiformia</taxon>
        <taxon>Scarabaeidae</taxon>
        <taxon>Melolonthinae</taxon>
        <taxon>Holotrichia</taxon>
    </lineage>
</organism>
<proteinExistence type="predicted"/>
<protein>
    <submittedName>
        <fullName evidence="1">Dna mismatch repair protein mlh pms mutl</fullName>
    </submittedName>
</protein>
<gene>
    <name evidence="1" type="ORF">MML48_9g00006019</name>
</gene>
<sequence length="155" mass="17906">MYVFSIETILIILTFKDVCVTKATARRTIRKVAAAIALLRPQFIKMPESNYDITEVQAGFYKIYKFPKVIGTIDCTHIKTRNTVERQYSIWKRRFPILSLAMRVNNDLAKMIVVATARLHNIPIEMKEPTPIGEDIIEEAVESYRNQDVDDNNAR</sequence>
<dbReference type="EMBL" id="CM043023">
    <property type="protein sequence ID" value="KAI4454350.1"/>
    <property type="molecule type" value="Genomic_DNA"/>
</dbReference>
<name>A0ACB9SI20_HOLOL</name>
<evidence type="ECO:0000313" key="1">
    <source>
        <dbReference type="EMBL" id="KAI4454350.1"/>
    </source>
</evidence>
<accession>A0ACB9SI20</accession>
<evidence type="ECO:0000313" key="2">
    <source>
        <dbReference type="Proteomes" id="UP001056778"/>
    </source>
</evidence>
<reference evidence="1" key="1">
    <citation type="submission" date="2022-04" db="EMBL/GenBank/DDBJ databases">
        <title>Chromosome-scale genome assembly of Holotrichia oblita Faldermann.</title>
        <authorList>
            <person name="Rongchong L."/>
        </authorList>
    </citation>
    <scope>NUCLEOTIDE SEQUENCE</scope>
    <source>
        <strain evidence="1">81SQS9</strain>
    </source>
</reference>
<dbReference type="Proteomes" id="UP001056778">
    <property type="component" value="Chromosome 9"/>
</dbReference>
<keyword evidence="2" id="KW-1185">Reference proteome</keyword>